<proteinExistence type="predicted"/>
<feature type="signal peptide" evidence="1">
    <location>
        <begin position="1"/>
        <end position="20"/>
    </location>
</feature>
<feature type="chain" id="PRO_5008368159" description="Secreted protein" evidence="1">
    <location>
        <begin position="21"/>
        <end position="87"/>
    </location>
</feature>
<reference evidence="2" key="1">
    <citation type="submission" date="2016-05" db="EMBL/GenBank/DDBJ databases">
        <authorList>
            <person name="Lavstsen T."/>
            <person name="Jespersen J.S."/>
        </authorList>
    </citation>
    <scope>NUCLEOTIDE SEQUENCE</scope>
    <source>
        <tissue evidence="2">Brain</tissue>
    </source>
</reference>
<keyword evidence="1" id="KW-0732">Signal</keyword>
<name>A0A1A8D2N7_NOTKA</name>
<dbReference type="AlphaFoldDB" id="A0A1A8D2N7"/>
<reference evidence="2" key="2">
    <citation type="submission" date="2016-06" db="EMBL/GenBank/DDBJ databases">
        <title>The genome of a short-lived fish provides insights into sex chromosome evolution and the genetic control of aging.</title>
        <authorList>
            <person name="Reichwald K."/>
            <person name="Felder M."/>
            <person name="Petzold A."/>
            <person name="Koch P."/>
            <person name="Groth M."/>
            <person name="Platzer M."/>
        </authorList>
    </citation>
    <scope>NUCLEOTIDE SEQUENCE</scope>
    <source>
        <tissue evidence="2">Brain</tissue>
    </source>
</reference>
<organism evidence="2">
    <name type="scientific">Nothobranchius kadleci</name>
    <name type="common">African annual killifish</name>
    <dbReference type="NCBI Taxonomy" id="1051664"/>
    <lineage>
        <taxon>Eukaryota</taxon>
        <taxon>Metazoa</taxon>
        <taxon>Chordata</taxon>
        <taxon>Craniata</taxon>
        <taxon>Vertebrata</taxon>
        <taxon>Euteleostomi</taxon>
        <taxon>Actinopterygii</taxon>
        <taxon>Neopterygii</taxon>
        <taxon>Teleostei</taxon>
        <taxon>Neoteleostei</taxon>
        <taxon>Acanthomorphata</taxon>
        <taxon>Ovalentaria</taxon>
        <taxon>Atherinomorphae</taxon>
        <taxon>Cyprinodontiformes</taxon>
        <taxon>Nothobranchiidae</taxon>
        <taxon>Nothobranchius</taxon>
    </lineage>
</organism>
<protein>
    <recommendedName>
        <fullName evidence="3">Secreted protein</fullName>
    </recommendedName>
</protein>
<sequence>MATNALISLINLITAAGSVSYSLSSGQEGSVSPCTMRPTAELLRASTTGPSMASGLFETSTAAAAGPCFTLMLRSWRRISQNIGHHY</sequence>
<evidence type="ECO:0000256" key="1">
    <source>
        <dbReference type="SAM" id="SignalP"/>
    </source>
</evidence>
<gene>
    <name evidence="2" type="primary">Nfu_g_1_016449</name>
</gene>
<evidence type="ECO:0000313" key="2">
    <source>
        <dbReference type="EMBL" id="SBP85131.1"/>
    </source>
</evidence>
<dbReference type="EMBL" id="HADZ01021190">
    <property type="protein sequence ID" value="SBP85131.1"/>
    <property type="molecule type" value="Transcribed_RNA"/>
</dbReference>
<evidence type="ECO:0008006" key="3">
    <source>
        <dbReference type="Google" id="ProtNLM"/>
    </source>
</evidence>
<accession>A0A1A8D2N7</accession>